<dbReference type="InterPro" id="IPR000801">
    <property type="entry name" value="Esterase-like"/>
</dbReference>
<evidence type="ECO:0000256" key="3">
    <source>
        <dbReference type="ARBA" id="ARBA00022801"/>
    </source>
</evidence>
<evidence type="ECO:0000256" key="2">
    <source>
        <dbReference type="ARBA" id="ARBA00022490"/>
    </source>
</evidence>
<dbReference type="InterPro" id="IPR021764">
    <property type="entry name" value="Enterochelin_esterase_N"/>
</dbReference>
<dbReference type="NCBIfam" id="NF007758">
    <property type="entry name" value="PRK10439.1"/>
    <property type="match status" value="1"/>
</dbReference>
<dbReference type="Proteomes" id="UP001523401">
    <property type="component" value="Unassembled WGS sequence"/>
</dbReference>
<evidence type="ECO:0000313" key="6">
    <source>
        <dbReference type="EMBL" id="MCO6161005.1"/>
    </source>
</evidence>
<organism evidence="6 7">
    <name type="scientific">Asaia lannensis NBRC 102526</name>
    <dbReference type="NCBI Taxonomy" id="1307926"/>
    <lineage>
        <taxon>Bacteria</taxon>
        <taxon>Pseudomonadati</taxon>
        <taxon>Pseudomonadota</taxon>
        <taxon>Alphaproteobacteria</taxon>
        <taxon>Acetobacterales</taxon>
        <taxon>Acetobacteraceae</taxon>
        <taxon>Asaia</taxon>
    </lineage>
</organism>
<sequence length="448" mass="50790">MTHSPGTPEWWQELENRQAPLCEPTEPGFVDVTFYWREPKLNTASGSLAQVLVDINGVTDHHSETPQSLRPVPQTDIWSWSIRLPDTWCGTYSFIPLHKEDSFQAWLSNNTDNRTPDERVQAQRHWWVSIQDRAIADPLNPLRSYRSGWGGQCSPLILANAPRQPSWASVDTTRKDRLFEIERSLAIPESLVWQDHREKRRRAWLLQTQYSDSSESNVPLPLVVILDGATWIDRFPLRHVLSRETREGHLPPAFYVFVEQGNGEQRYDDLACNPAFWGAVQHNLLRQVFCLAPLSQKPEQRIIVGQSLGGLSALYAALCVSWSDTTRFGRVLSQSGSFWWPDSDVLHDDSERPAKGGWLCHHPISAATEKKVTVFLEVGNREGAMIDVNDAMADALRNAGHPIIQRSFSGGHDALCWRHGIIDGLRHLLQQPDNQALETSETEATPHV</sequence>
<dbReference type="Pfam" id="PF00756">
    <property type="entry name" value="Esterase"/>
    <property type="match status" value="1"/>
</dbReference>
<gene>
    <name evidence="6" type="primary">fes</name>
    <name evidence="6" type="ORF">NF685_13270</name>
</gene>
<evidence type="ECO:0000313" key="7">
    <source>
        <dbReference type="Proteomes" id="UP001523401"/>
    </source>
</evidence>
<comment type="caution">
    <text evidence="6">The sequence shown here is derived from an EMBL/GenBank/DDBJ whole genome shotgun (WGS) entry which is preliminary data.</text>
</comment>
<evidence type="ECO:0000256" key="1">
    <source>
        <dbReference type="ARBA" id="ARBA00004496"/>
    </source>
</evidence>
<dbReference type="PANTHER" id="PTHR48098">
    <property type="entry name" value="ENTEROCHELIN ESTERASE-RELATED"/>
    <property type="match status" value="1"/>
</dbReference>
<accession>A0ABT1CJG4</accession>
<dbReference type="SUPFAM" id="SSF81296">
    <property type="entry name" value="E set domains"/>
    <property type="match status" value="1"/>
</dbReference>
<dbReference type="Pfam" id="PF11806">
    <property type="entry name" value="Enterochelin_N"/>
    <property type="match status" value="1"/>
</dbReference>
<dbReference type="SUPFAM" id="SSF53474">
    <property type="entry name" value="alpha/beta-Hydrolases"/>
    <property type="match status" value="1"/>
</dbReference>
<comment type="similarity">
    <text evidence="4">Belongs to the Fes family.</text>
</comment>
<proteinExistence type="inferred from homology"/>
<keyword evidence="7" id="KW-1185">Reference proteome</keyword>
<dbReference type="Gene3D" id="2.60.40.10">
    <property type="entry name" value="Immunoglobulins"/>
    <property type="match status" value="1"/>
</dbReference>
<evidence type="ECO:0000259" key="5">
    <source>
        <dbReference type="Pfam" id="PF11806"/>
    </source>
</evidence>
<reference evidence="6 7" key="1">
    <citation type="submission" date="2022-06" db="EMBL/GenBank/DDBJ databases">
        <title>Whole-genome of Asaia lannensis strain LMG 27011T.</title>
        <authorList>
            <person name="Sombolestani A."/>
        </authorList>
    </citation>
    <scope>NUCLEOTIDE SEQUENCE [LARGE SCALE GENOMIC DNA]</scope>
    <source>
        <strain evidence="6 7">NBRC 102526</strain>
    </source>
</reference>
<name>A0ABT1CJG4_9PROT</name>
<dbReference type="InterPro" id="IPR050583">
    <property type="entry name" value="Mycobacterial_A85_antigen"/>
</dbReference>
<protein>
    <submittedName>
        <fullName evidence="6">Enterochelin esterase</fullName>
        <ecNumber evidence="6">3.1.1.-</ecNumber>
    </submittedName>
</protein>
<evidence type="ECO:0000256" key="4">
    <source>
        <dbReference type="ARBA" id="ARBA00024201"/>
    </source>
</evidence>
<dbReference type="InterPro" id="IPR029058">
    <property type="entry name" value="AB_hydrolase_fold"/>
</dbReference>
<keyword evidence="2" id="KW-0963">Cytoplasm</keyword>
<comment type="subcellular location">
    <subcellularLocation>
        <location evidence="1">Cytoplasm</location>
    </subcellularLocation>
</comment>
<dbReference type="InterPro" id="IPR014756">
    <property type="entry name" value="Ig_E-set"/>
</dbReference>
<keyword evidence="3 6" id="KW-0378">Hydrolase</keyword>
<feature type="domain" description="Enterochelin esterase N-terminal" evidence="5">
    <location>
        <begin position="32"/>
        <end position="167"/>
    </location>
</feature>
<dbReference type="EC" id="3.1.1.-" evidence="6"/>
<dbReference type="InterPro" id="IPR013783">
    <property type="entry name" value="Ig-like_fold"/>
</dbReference>
<dbReference type="EMBL" id="JAMXQU010000013">
    <property type="protein sequence ID" value="MCO6161005.1"/>
    <property type="molecule type" value="Genomic_DNA"/>
</dbReference>
<dbReference type="PANTHER" id="PTHR48098:SF3">
    <property type="entry name" value="IRON(III) ENTEROBACTIN ESTERASE"/>
    <property type="match status" value="1"/>
</dbReference>
<dbReference type="Gene3D" id="3.40.50.1820">
    <property type="entry name" value="alpha/beta hydrolase"/>
    <property type="match status" value="1"/>
</dbReference>
<dbReference type="GO" id="GO:0016787">
    <property type="term" value="F:hydrolase activity"/>
    <property type="evidence" value="ECO:0007669"/>
    <property type="project" value="UniProtKB-KW"/>
</dbReference>